<dbReference type="NCBIfam" id="TIGR00719">
    <property type="entry name" value="sda_beta"/>
    <property type="match status" value="1"/>
</dbReference>
<dbReference type="PIRSF" id="PIRSF036692">
    <property type="entry name" value="SDH_B"/>
    <property type="match status" value="1"/>
</dbReference>
<evidence type="ECO:0000256" key="8">
    <source>
        <dbReference type="ARBA" id="ARBA00023014"/>
    </source>
</evidence>
<dbReference type="InterPro" id="IPR045865">
    <property type="entry name" value="ACT-like_dom_sf"/>
</dbReference>
<dbReference type="PANTHER" id="PTHR30182:SF12">
    <property type="entry name" value="L-SERINE DEHYDRATASE, BETA CHAIN-RELATED"/>
    <property type="match status" value="1"/>
</dbReference>
<dbReference type="Pfam" id="PF01842">
    <property type="entry name" value="ACT"/>
    <property type="match status" value="1"/>
</dbReference>
<keyword evidence="6 11" id="KW-0479">Metal-binding</keyword>
<dbReference type="Gene3D" id="3.30.70.260">
    <property type="match status" value="1"/>
</dbReference>
<dbReference type="Proteomes" id="UP000824241">
    <property type="component" value="Unassembled WGS sequence"/>
</dbReference>
<dbReference type="CDD" id="cd04879">
    <property type="entry name" value="ACT_3PGDH-like"/>
    <property type="match status" value="1"/>
</dbReference>
<keyword evidence="9 11" id="KW-0456">Lyase</keyword>
<evidence type="ECO:0000256" key="3">
    <source>
        <dbReference type="ARBA" id="ARBA00008636"/>
    </source>
</evidence>
<dbReference type="InterPro" id="IPR051318">
    <property type="entry name" value="Fe-S_L-Ser"/>
</dbReference>
<dbReference type="InterPro" id="IPR004643">
    <property type="entry name" value="Fe-S_L-Ser_bsu"/>
</dbReference>
<organism evidence="14 15">
    <name type="scientific">Candidatus Faecivivens stercoravium</name>
    <dbReference type="NCBI Taxonomy" id="2840803"/>
    <lineage>
        <taxon>Bacteria</taxon>
        <taxon>Bacillati</taxon>
        <taxon>Bacillota</taxon>
        <taxon>Clostridia</taxon>
        <taxon>Eubacteriales</taxon>
        <taxon>Oscillospiraceae</taxon>
        <taxon>Oscillospiraceae incertae sedis</taxon>
        <taxon>Candidatus Faecivivens</taxon>
    </lineage>
</organism>
<evidence type="ECO:0000256" key="2">
    <source>
        <dbReference type="ARBA" id="ARBA00004742"/>
    </source>
</evidence>
<evidence type="ECO:0000313" key="14">
    <source>
        <dbReference type="EMBL" id="HIR60433.1"/>
    </source>
</evidence>
<dbReference type="Gene3D" id="3.30.1330.90">
    <property type="entry name" value="D-3-phosphoglycerate dehydrogenase, domain 3"/>
    <property type="match status" value="1"/>
</dbReference>
<protein>
    <recommendedName>
        <fullName evidence="11">L-serine deaminase</fullName>
    </recommendedName>
</protein>
<keyword evidence="7 11" id="KW-0408">Iron</keyword>
<comment type="pathway">
    <text evidence="2 11">Carbohydrate biosynthesis; gluconeogenesis.</text>
</comment>
<evidence type="ECO:0000313" key="15">
    <source>
        <dbReference type="Proteomes" id="UP000824241"/>
    </source>
</evidence>
<dbReference type="SUPFAM" id="SSF55021">
    <property type="entry name" value="ACT-like"/>
    <property type="match status" value="1"/>
</dbReference>
<evidence type="ECO:0000256" key="12">
    <source>
        <dbReference type="RuleBase" id="RU366059"/>
    </source>
</evidence>
<dbReference type="InterPro" id="IPR002912">
    <property type="entry name" value="ACT_dom"/>
</dbReference>
<dbReference type="GO" id="GO:0006094">
    <property type="term" value="P:gluconeogenesis"/>
    <property type="evidence" value="ECO:0007669"/>
    <property type="project" value="UniProtKB-UniRule"/>
</dbReference>
<evidence type="ECO:0000256" key="1">
    <source>
        <dbReference type="ARBA" id="ARBA00001966"/>
    </source>
</evidence>
<dbReference type="EMBL" id="DVHA01000085">
    <property type="protein sequence ID" value="HIR60433.1"/>
    <property type="molecule type" value="Genomic_DNA"/>
</dbReference>
<evidence type="ECO:0000256" key="9">
    <source>
        <dbReference type="ARBA" id="ARBA00023239"/>
    </source>
</evidence>
<evidence type="ECO:0000256" key="4">
    <source>
        <dbReference type="ARBA" id="ARBA00022432"/>
    </source>
</evidence>
<comment type="caution">
    <text evidence="14">The sequence shown here is derived from an EMBL/GenBank/DDBJ whole genome shotgun (WGS) entry which is preliminary data.</text>
</comment>
<evidence type="ECO:0000256" key="10">
    <source>
        <dbReference type="ARBA" id="ARBA00049406"/>
    </source>
</evidence>
<sequence length="223" mass="24181">MMGLFDIIGPVMIGPSSSHTAGAARLGRLVRRLAGQEIKEAVLHLHGSFAATYRGHGTDKALIAGLLDLPPWDERLRGSFALAEKAGLSYRFVPTDLGEEAHPNTVRFEVVCKDGTRHTVTGASVGGGQVEISEIDSLSVRFTGERPIIVCRHHDHPGVIAAIAGLLYEARINIGNMQVDRSRETHLAQMYLEIDSLPPPGLEEQIKALPGIQDAMILRPLEE</sequence>
<dbReference type="InterPro" id="IPR005131">
    <property type="entry name" value="Ser_deHydtase_bsu"/>
</dbReference>
<evidence type="ECO:0000259" key="13">
    <source>
        <dbReference type="PROSITE" id="PS51671"/>
    </source>
</evidence>
<reference evidence="14" key="2">
    <citation type="journal article" date="2021" name="PeerJ">
        <title>Extensive microbial diversity within the chicken gut microbiome revealed by metagenomics and culture.</title>
        <authorList>
            <person name="Gilroy R."/>
            <person name="Ravi A."/>
            <person name="Getino M."/>
            <person name="Pursley I."/>
            <person name="Horton D.L."/>
            <person name="Alikhan N.F."/>
            <person name="Baker D."/>
            <person name="Gharbi K."/>
            <person name="Hall N."/>
            <person name="Watson M."/>
            <person name="Adriaenssens E.M."/>
            <person name="Foster-Nyarko E."/>
            <person name="Jarju S."/>
            <person name="Secka A."/>
            <person name="Antonio M."/>
            <person name="Oren A."/>
            <person name="Chaudhuri R.R."/>
            <person name="La Ragione R."/>
            <person name="Hildebrand F."/>
            <person name="Pallen M.J."/>
        </authorList>
    </citation>
    <scope>NUCLEOTIDE SEQUENCE</scope>
    <source>
        <strain evidence="14">CHK189-12415</strain>
    </source>
</reference>
<reference evidence="14" key="1">
    <citation type="submission" date="2020-10" db="EMBL/GenBank/DDBJ databases">
        <authorList>
            <person name="Gilroy R."/>
        </authorList>
    </citation>
    <scope>NUCLEOTIDE SEQUENCE</scope>
    <source>
        <strain evidence="14">CHK189-12415</strain>
    </source>
</reference>
<feature type="domain" description="ACT" evidence="13">
    <location>
        <begin position="148"/>
        <end position="223"/>
    </location>
</feature>
<comment type="cofactor">
    <cofactor evidence="1 12">
        <name>[4Fe-4S] cluster</name>
        <dbReference type="ChEBI" id="CHEBI:49883"/>
    </cofactor>
</comment>
<dbReference type="AlphaFoldDB" id="A0A9D1DWT0"/>
<evidence type="ECO:0000256" key="11">
    <source>
        <dbReference type="PIRNR" id="PIRNR036692"/>
    </source>
</evidence>
<keyword evidence="5 11" id="KW-0004">4Fe-4S</keyword>
<evidence type="ECO:0000256" key="5">
    <source>
        <dbReference type="ARBA" id="ARBA00022485"/>
    </source>
</evidence>
<dbReference type="SUPFAM" id="SSF143548">
    <property type="entry name" value="Serine metabolism enzymes domain"/>
    <property type="match status" value="1"/>
</dbReference>
<gene>
    <name evidence="14" type="primary">sdaAB</name>
    <name evidence="14" type="ORF">IAB37_02500</name>
</gene>
<dbReference type="PROSITE" id="PS51671">
    <property type="entry name" value="ACT"/>
    <property type="match status" value="1"/>
</dbReference>
<dbReference type="PANTHER" id="PTHR30182">
    <property type="entry name" value="L-SERINE DEHYDRATASE"/>
    <property type="match status" value="1"/>
</dbReference>
<accession>A0A9D1DWT0</accession>
<keyword evidence="4 11" id="KW-0312">Gluconeogenesis</keyword>
<dbReference type="Pfam" id="PF03315">
    <property type="entry name" value="SDH_beta"/>
    <property type="match status" value="1"/>
</dbReference>
<dbReference type="GO" id="GO:0046872">
    <property type="term" value="F:metal ion binding"/>
    <property type="evidence" value="ECO:0007669"/>
    <property type="project" value="UniProtKB-UniRule"/>
</dbReference>
<evidence type="ECO:0000256" key="6">
    <source>
        <dbReference type="ARBA" id="ARBA00022723"/>
    </source>
</evidence>
<name>A0A9D1DWT0_9FIRM</name>
<keyword evidence="8 11" id="KW-0411">Iron-sulfur</keyword>
<evidence type="ECO:0000256" key="7">
    <source>
        <dbReference type="ARBA" id="ARBA00023004"/>
    </source>
</evidence>
<dbReference type="GO" id="GO:0003941">
    <property type="term" value="F:L-serine ammonia-lyase activity"/>
    <property type="evidence" value="ECO:0007669"/>
    <property type="project" value="UniProtKB-UniRule"/>
</dbReference>
<dbReference type="GO" id="GO:0051539">
    <property type="term" value="F:4 iron, 4 sulfur cluster binding"/>
    <property type="evidence" value="ECO:0007669"/>
    <property type="project" value="UniProtKB-UniRule"/>
</dbReference>
<dbReference type="InterPro" id="IPR029009">
    <property type="entry name" value="ASB_dom_sf"/>
</dbReference>
<comment type="similarity">
    <text evidence="3 11 12">Belongs to the iron-sulfur dependent L-serine dehydratase family.</text>
</comment>
<proteinExistence type="inferred from homology"/>
<comment type="catalytic activity">
    <reaction evidence="10 11 12">
        <text>L-serine = pyruvate + NH4(+)</text>
        <dbReference type="Rhea" id="RHEA:19169"/>
        <dbReference type="ChEBI" id="CHEBI:15361"/>
        <dbReference type="ChEBI" id="CHEBI:28938"/>
        <dbReference type="ChEBI" id="CHEBI:33384"/>
        <dbReference type="EC" id="4.3.1.17"/>
    </reaction>
</comment>